<dbReference type="STRING" id="1817772.A2527_06465"/>
<evidence type="ECO:0000313" key="5">
    <source>
        <dbReference type="Proteomes" id="UP000178449"/>
    </source>
</evidence>
<dbReference type="InterPro" id="IPR001789">
    <property type="entry name" value="Sig_transdc_resp-reg_receiver"/>
</dbReference>
<dbReference type="SUPFAM" id="SSF52172">
    <property type="entry name" value="CheY-like"/>
    <property type="match status" value="1"/>
</dbReference>
<accession>A0A1F6GA50</accession>
<evidence type="ECO:0000256" key="2">
    <source>
        <dbReference type="PROSITE-ProRule" id="PRU00169"/>
    </source>
</evidence>
<dbReference type="Proteomes" id="UP000178449">
    <property type="component" value="Unassembled WGS sequence"/>
</dbReference>
<organism evidence="4 5">
    <name type="scientific">Candidatus Lambdaproteobacteria bacterium RIFOXYD2_FULL_50_16</name>
    <dbReference type="NCBI Taxonomy" id="1817772"/>
    <lineage>
        <taxon>Bacteria</taxon>
        <taxon>Pseudomonadati</taxon>
        <taxon>Pseudomonadota</taxon>
        <taxon>Candidatus Lambdaproteobacteria</taxon>
    </lineage>
</organism>
<evidence type="ECO:0000259" key="3">
    <source>
        <dbReference type="PROSITE" id="PS50110"/>
    </source>
</evidence>
<name>A0A1F6GA50_9PROT</name>
<evidence type="ECO:0000313" key="4">
    <source>
        <dbReference type="EMBL" id="OGG94980.1"/>
    </source>
</evidence>
<dbReference type="Gene3D" id="3.40.50.2300">
    <property type="match status" value="1"/>
</dbReference>
<proteinExistence type="predicted"/>
<reference evidence="4 5" key="1">
    <citation type="journal article" date="2016" name="Nat. Commun.">
        <title>Thousands of microbial genomes shed light on interconnected biogeochemical processes in an aquifer system.</title>
        <authorList>
            <person name="Anantharaman K."/>
            <person name="Brown C.T."/>
            <person name="Hug L.A."/>
            <person name="Sharon I."/>
            <person name="Castelle C.J."/>
            <person name="Probst A.J."/>
            <person name="Thomas B.C."/>
            <person name="Singh A."/>
            <person name="Wilkins M.J."/>
            <person name="Karaoz U."/>
            <person name="Brodie E.L."/>
            <person name="Williams K.H."/>
            <person name="Hubbard S.S."/>
            <person name="Banfield J.F."/>
        </authorList>
    </citation>
    <scope>NUCLEOTIDE SEQUENCE [LARGE SCALE GENOMIC DNA]</scope>
</reference>
<comment type="caution">
    <text evidence="4">The sequence shown here is derived from an EMBL/GenBank/DDBJ whole genome shotgun (WGS) entry which is preliminary data.</text>
</comment>
<sequence>MEKSIRILLVDDSLGIRLVAKKLFHNLGYNALEVVEGGVKALELLESQPFDLAIIDWSMPEMSGLELLEAIRERPAIKDLPVLLVTAIEEPLELIDALKAGADSYMNKPYDATQIEEKIAQVFEFRKKKASRQADLDF</sequence>
<dbReference type="GO" id="GO:0000160">
    <property type="term" value="P:phosphorelay signal transduction system"/>
    <property type="evidence" value="ECO:0007669"/>
    <property type="project" value="InterPro"/>
</dbReference>
<dbReference type="Pfam" id="PF00072">
    <property type="entry name" value="Response_reg"/>
    <property type="match status" value="1"/>
</dbReference>
<dbReference type="InterPro" id="IPR050595">
    <property type="entry name" value="Bact_response_regulator"/>
</dbReference>
<dbReference type="PROSITE" id="PS50110">
    <property type="entry name" value="RESPONSE_REGULATORY"/>
    <property type="match status" value="1"/>
</dbReference>
<dbReference type="PANTHER" id="PTHR44591">
    <property type="entry name" value="STRESS RESPONSE REGULATOR PROTEIN 1"/>
    <property type="match status" value="1"/>
</dbReference>
<evidence type="ECO:0000256" key="1">
    <source>
        <dbReference type="ARBA" id="ARBA00022553"/>
    </source>
</evidence>
<protein>
    <recommendedName>
        <fullName evidence="3">Response regulatory domain-containing protein</fullName>
    </recommendedName>
</protein>
<feature type="domain" description="Response regulatory" evidence="3">
    <location>
        <begin position="6"/>
        <end position="123"/>
    </location>
</feature>
<dbReference type="PANTHER" id="PTHR44591:SF3">
    <property type="entry name" value="RESPONSE REGULATORY DOMAIN-CONTAINING PROTEIN"/>
    <property type="match status" value="1"/>
</dbReference>
<dbReference type="EMBL" id="MFNE01000030">
    <property type="protein sequence ID" value="OGG94980.1"/>
    <property type="molecule type" value="Genomic_DNA"/>
</dbReference>
<dbReference type="AlphaFoldDB" id="A0A1F6GA50"/>
<dbReference type="SMART" id="SM00448">
    <property type="entry name" value="REC"/>
    <property type="match status" value="1"/>
</dbReference>
<gene>
    <name evidence="4" type="ORF">A2527_06465</name>
</gene>
<keyword evidence="1 2" id="KW-0597">Phosphoprotein</keyword>
<feature type="modified residue" description="4-aspartylphosphate" evidence="2">
    <location>
        <position position="56"/>
    </location>
</feature>
<dbReference type="InterPro" id="IPR011006">
    <property type="entry name" value="CheY-like_superfamily"/>
</dbReference>